<proteinExistence type="predicted"/>
<dbReference type="RefSeq" id="WP_118159890.1">
    <property type="nucleotide sequence ID" value="NZ_JAQMRG010000024.1"/>
</dbReference>
<dbReference type="PANTHER" id="PTHR35532">
    <property type="entry name" value="SIMILAR TO POLYHYDROXYALKANOATE DEPOLYMERASE"/>
    <property type="match status" value="1"/>
</dbReference>
<organism evidence="1 2">
    <name type="scientific">Odoribacter splanchnicus</name>
    <dbReference type="NCBI Taxonomy" id="28118"/>
    <lineage>
        <taxon>Bacteria</taxon>
        <taxon>Pseudomonadati</taxon>
        <taxon>Bacteroidota</taxon>
        <taxon>Bacteroidia</taxon>
        <taxon>Bacteroidales</taxon>
        <taxon>Odoribacteraceae</taxon>
        <taxon>Odoribacter</taxon>
    </lineage>
</organism>
<dbReference type="PROSITE" id="PS51257">
    <property type="entry name" value="PROKAR_LIPOPROTEIN"/>
    <property type="match status" value="1"/>
</dbReference>
<evidence type="ECO:0008006" key="3">
    <source>
        <dbReference type="Google" id="ProtNLM"/>
    </source>
</evidence>
<evidence type="ECO:0000313" key="1">
    <source>
        <dbReference type="EMBL" id="RGU58418.1"/>
    </source>
</evidence>
<dbReference type="Proteomes" id="UP000284243">
    <property type="component" value="Unassembled WGS sequence"/>
</dbReference>
<sequence>MKIKFIFLIILIISCNKIEVNEMDDILSCVLDLSGNNRHELEKVLMHYKQSPKDSLKLRAAKFLIINMSHHYSLSGDYMSKYIKNVDSLYKDLPSPIKSYIYQIPGMIPECDTFIKKELDIHNITSEFLINNINYSFKLYENCVYTSNLSFEDFCEYILPYRTGNEPLISWKDSSIMNIIEGKNVNEYELITTQLSDYFSQITSRMTHFDINRIRDTLLSKYRYNYYRDNPCIQNNINKSIGLPYAIDFVPNMKNDFDSYNKYFWGININKRFKGDIYSYYSKTALPKIYRKTYALNPIPNDDSNYIPKFFRNPYNRDVTKLYQKTGNIKCYFADATSDTKYAYLTAFNDYTWEEMAWARIKNKKALFKDMSVGVVYIPVYYKKAKRIFGDNPILIKNNGEIKTLSPNLKLLQNIRIKRNYTFNIKNKSYANNIIGVKIVASDDSIYNNFQVISKIIKSNNLGIYDSLSINKKYKYFGIAPNADNMNSNEFAEIKFFDNENNELKGIPYFISKNGGCRRNDVIARYLFDNNLSTSAAVYYIGNYYYCIKFDNSEHIAYIKYLPKNDGNNIYIGDEYELLYFNKGKWMSFEKKIALTSFLDFKNIPTNALFLLKNLTKKEKARPFTVNNDGKIKFW</sequence>
<gene>
    <name evidence="1" type="ORF">DWW57_01500</name>
</gene>
<dbReference type="AlphaFoldDB" id="A0A412TX11"/>
<dbReference type="PANTHER" id="PTHR35532:SF5">
    <property type="entry name" value="CARBOHYDRATE-BINDING DOMAIN-CONTAINING PROTEIN"/>
    <property type="match status" value="1"/>
</dbReference>
<name>A0A412TX11_9BACT</name>
<evidence type="ECO:0000313" key="2">
    <source>
        <dbReference type="Proteomes" id="UP000284243"/>
    </source>
</evidence>
<reference evidence="1 2" key="1">
    <citation type="submission" date="2018-08" db="EMBL/GenBank/DDBJ databases">
        <title>A genome reference for cultivated species of the human gut microbiota.</title>
        <authorList>
            <person name="Zou Y."/>
            <person name="Xue W."/>
            <person name="Luo G."/>
        </authorList>
    </citation>
    <scope>NUCLEOTIDE SEQUENCE [LARGE SCALE GENOMIC DNA]</scope>
    <source>
        <strain evidence="1 2">AF16-14</strain>
    </source>
</reference>
<comment type="caution">
    <text evidence="1">The sequence shown here is derived from an EMBL/GenBank/DDBJ whole genome shotgun (WGS) entry which is preliminary data.</text>
</comment>
<protein>
    <recommendedName>
        <fullName evidence="3">Discoidin domain-containing protein</fullName>
    </recommendedName>
</protein>
<dbReference type="EMBL" id="QRYC01000002">
    <property type="protein sequence ID" value="RGU58418.1"/>
    <property type="molecule type" value="Genomic_DNA"/>
</dbReference>
<accession>A0A412TX11</accession>